<evidence type="ECO:0000313" key="2">
    <source>
        <dbReference type="EMBL" id="JAD61843.1"/>
    </source>
</evidence>
<feature type="compositionally biased region" description="Basic residues" evidence="1">
    <location>
        <begin position="57"/>
        <end position="72"/>
    </location>
</feature>
<evidence type="ECO:0000256" key="1">
    <source>
        <dbReference type="SAM" id="MobiDB-lite"/>
    </source>
</evidence>
<organism evidence="2">
    <name type="scientific">Arundo donax</name>
    <name type="common">Giant reed</name>
    <name type="synonym">Donax arundinaceus</name>
    <dbReference type="NCBI Taxonomy" id="35708"/>
    <lineage>
        <taxon>Eukaryota</taxon>
        <taxon>Viridiplantae</taxon>
        <taxon>Streptophyta</taxon>
        <taxon>Embryophyta</taxon>
        <taxon>Tracheophyta</taxon>
        <taxon>Spermatophyta</taxon>
        <taxon>Magnoliopsida</taxon>
        <taxon>Liliopsida</taxon>
        <taxon>Poales</taxon>
        <taxon>Poaceae</taxon>
        <taxon>PACMAD clade</taxon>
        <taxon>Arundinoideae</taxon>
        <taxon>Arundineae</taxon>
        <taxon>Arundo</taxon>
    </lineage>
</organism>
<dbReference type="AlphaFoldDB" id="A0A0A9BI57"/>
<reference evidence="2" key="1">
    <citation type="submission" date="2014-09" db="EMBL/GenBank/DDBJ databases">
        <authorList>
            <person name="Magalhaes I.L.F."/>
            <person name="Oliveira U."/>
            <person name="Santos F.R."/>
            <person name="Vidigal T.H.D.A."/>
            <person name="Brescovit A.D."/>
            <person name="Santos A.J."/>
        </authorList>
    </citation>
    <scope>NUCLEOTIDE SEQUENCE</scope>
    <source>
        <tissue evidence="2">Shoot tissue taken approximately 20 cm above the soil surface</tissue>
    </source>
</reference>
<proteinExistence type="predicted"/>
<feature type="region of interest" description="Disordered" evidence="1">
    <location>
        <begin position="1"/>
        <end position="138"/>
    </location>
</feature>
<protein>
    <submittedName>
        <fullName evidence="2">Uncharacterized protein</fullName>
    </submittedName>
</protein>
<feature type="compositionally biased region" description="Low complexity" evidence="1">
    <location>
        <begin position="37"/>
        <end position="46"/>
    </location>
</feature>
<name>A0A0A9BI57_ARUDO</name>
<sequence>MAHSLSTGAAPVRAAGRTWTRSLLPRRGGGRNPPFLEEAAAAAEGAHICQQSGRTTRSNRHPPLRHRCRSRRFLAAQPLPRRRPRPEEAAAGGLDALWAPRSPPARRRTQSLRSPPPPRPPRPPARGPEGSWWVAAPLRRRRRRLPRRRRRTRWRWRRAAGCRGSGPWGRRRRRV</sequence>
<reference evidence="2" key="2">
    <citation type="journal article" date="2015" name="Data Brief">
        <title>Shoot transcriptome of the giant reed, Arundo donax.</title>
        <authorList>
            <person name="Barrero R.A."/>
            <person name="Guerrero F.D."/>
            <person name="Moolhuijzen P."/>
            <person name="Goolsby J.A."/>
            <person name="Tidwell J."/>
            <person name="Bellgard S.E."/>
            <person name="Bellgard M.I."/>
        </authorList>
    </citation>
    <scope>NUCLEOTIDE SEQUENCE</scope>
    <source>
        <tissue evidence="2">Shoot tissue taken approximately 20 cm above the soil surface</tissue>
    </source>
</reference>
<accession>A0A0A9BI57</accession>
<feature type="compositionally biased region" description="Pro residues" evidence="1">
    <location>
        <begin position="114"/>
        <end position="126"/>
    </location>
</feature>
<dbReference type="EMBL" id="GBRH01236052">
    <property type="protein sequence ID" value="JAD61843.1"/>
    <property type="molecule type" value="Transcribed_RNA"/>
</dbReference>